<accession>A0A9N8ZK37</accession>
<evidence type="ECO:0000313" key="3">
    <source>
        <dbReference type="Proteomes" id="UP000789396"/>
    </source>
</evidence>
<feature type="coiled-coil region" evidence="1">
    <location>
        <begin position="59"/>
        <end position="116"/>
    </location>
</feature>
<organism evidence="2 3">
    <name type="scientific">Racocetra fulgida</name>
    <dbReference type="NCBI Taxonomy" id="60492"/>
    <lineage>
        <taxon>Eukaryota</taxon>
        <taxon>Fungi</taxon>
        <taxon>Fungi incertae sedis</taxon>
        <taxon>Mucoromycota</taxon>
        <taxon>Glomeromycotina</taxon>
        <taxon>Glomeromycetes</taxon>
        <taxon>Diversisporales</taxon>
        <taxon>Gigasporaceae</taxon>
        <taxon>Racocetra</taxon>
    </lineage>
</organism>
<name>A0A9N8ZK37_9GLOM</name>
<keyword evidence="3" id="KW-1185">Reference proteome</keyword>
<protein>
    <submittedName>
        <fullName evidence="2">19150_t:CDS:1</fullName>
    </submittedName>
</protein>
<dbReference type="OrthoDB" id="2491549at2759"/>
<evidence type="ECO:0000256" key="1">
    <source>
        <dbReference type="SAM" id="Coils"/>
    </source>
</evidence>
<comment type="caution">
    <text evidence="2">The sequence shown here is derived from an EMBL/GenBank/DDBJ whole genome shotgun (WGS) entry which is preliminary data.</text>
</comment>
<proteinExistence type="predicted"/>
<evidence type="ECO:0000313" key="2">
    <source>
        <dbReference type="EMBL" id="CAG8498471.1"/>
    </source>
</evidence>
<dbReference type="Proteomes" id="UP000789396">
    <property type="component" value="Unassembled WGS sequence"/>
</dbReference>
<dbReference type="EMBL" id="CAJVPZ010001727">
    <property type="protein sequence ID" value="CAG8498471.1"/>
    <property type="molecule type" value="Genomic_DNA"/>
</dbReference>
<reference evidence="2" key="1">
    <citation type="submission" date="2021-06" db="EMBL/GenBank/DDBJ databases">
        <authorList>
            <person name="Kallberg Y."/>
            <person name="Tangrot J."/>
            <person name="Rosling A."/>
        </authorList>
    </citation>
    <scope>NUCLEOTIDE SEQUENCE</scope>
    <source>
        <strain evidence="2">IN212</strain>
    </source>
</reference>
<dbReference type="AlphaFoldDB" id="A0A9N8ZK37"/>
<gene>
    <name evidence="2" type="ORF">RFULGI_LOCUS2322</name>
</gene>
<sequence>MALTKTPDANKNELYKEVATKWHSIKKKNNKDIEAKIREYLNTPVQLYKKPIGNNAAVQKNIFEKIKSLESDLSELEQMITITTNLQCHNSLRSQIIETKKNIAEEEEQLKKLKRYAAS</sequence>
<keyword evidence="1" id="KW-0175">Coiled coil</keyword>